<dbReference type="RefSeq" id="WP_184592203.1">
    <property type="nucleotide sequence ID" value="NZ_JACHLI010000016.1"/>
</dbReference>
<name>A0A7W7P1R3_PSENT</name>
<reference evidence="1 2" key="1">
    <citation type="submission" date="2020-08" db="EMBL/GenBank/DDBJ databases">
        <title>Functional genomics of gut bacteria from endangered species of beetles.</title>
        <authorList>
            <person name="Carlos-Shanley C."/>
        </authorList>
    </citation>
    <scope>NUCLEOTIDE SEQUENCE [LARGE SCALE GENOMIC DNA]</scope>
    <source>
        <strain evidence="1 2">S00179</strain>
    </source>
</reference>
<accession>A0A7W7P1R3</accession>
<dbReference type="SUPFAM" id="SSF53474">
    <property type="entry name" value="alpha/beta-Hydrolases"/>
    <property type="match status" value="1"/>
</dbReference>
<dbReference type="AlphaFoldDB" id="A0A7W7P1R3"/>
<protein>
    <submittedName>
        <fullName evidence="1">Pimeloyl-ACP methyl ester carboxylesterase</fullName>
    </submittedName>
</protein>
<dbReference type="EMBL" id="JACHLI010000016">
    <property type="protein sequence ID" value="MBB4865103.1"/>
    <property type="molecule type" value="Genomic_DNA"/>
</dbReference>
<organism evidence="1 2">
    <name type="scientific">Pseudomonas nitroreducens</name>
    <dbReference type="NCBI Taxonomy" id="46680"/>
    <lineage>
        <taxon>Bacteria</taxon>
        <taxon>Pseudomonadati</taxon>
        <taxon>Pseudomonadota</taxon>
        <taxon>Gammaproteobacteria</taxon>
        <taxon>Pseudomonadales</taxon>
        <taxon>Pseudomonadaceae</taxon>
        <taxon>Pseudomonas</taxon>
    </lineage>
</organism>
<dbReference type="Gene3D" id="3.40.50.1820">
    <property type="entry name" value="alpha/beta hydrolase"/>
    <property type="match status" value="1"/>
</dbReference>
<evidence type="ECO:0000313" key="1">
    <source>
        <dbReference type="EMBL" id="MBB4865103.1"/>
    </source>
</evidence>
<proteinExistence type="predicted"/>
<sequence length="238" mass="26462">MRIDARIGDCECSFFSAPNSRKVVVFLPSASDKDIYPYYPRLSWENDLSGKVNVLYINDPFQHLDAYKTPMGSWYISPSGDFVLPEVAVLLQDFLSGKGIDEVLYYGSSMGGYAAVVLASLHPGAKAIAECPQLFLSGHPGSRYVYENFLRKTIDVETVEPLSFVRKSVGSQIRIFCSVQDYHYKVHVLPFAEKVSACQESEHVDIEFIGYKKPGYKSGHVALSKADALPLICTALKI</sequence>
<evidence type="ECO:0000313" key="2">
    <source>
        <dbReference type="Proteomes" id="UP000566995"/>
    </source>
</evidence>
<dbReference type="InterPro" id="IPR029058">
    <property type="entry name" value="AB_hydrolase_fold"/>
</dbReference>
<comment type="caution">
    <text evidence="1">The sequence shown here is derived from an EMBL/GenBank/DDBJ whole genome shotgun (WGS) entry which is preliminary data.</text>
</comment>
<gene>
    <name evidence="1" type="ORF">HNP46_003979</name>
</gene>
<dbReference type="Proteomes" id="UP000566995">
    <property type="component" value="Unassembled WGS sequence"/>
</dbReference>